<keyword evidence="2" id="KW-1133">Transmembrane helix</keyword>
<dbReference type="AlphaFoldDB" id="A0A545AFG7"/>
<dbReference type="InterPro" id="IPR002477">
    <property type="entry name" value="Peptidoglycan-bd-like"/>
</dbReference>
<dbReference type="OrthoDB" id="7180791at2"/>
<feature type="domain" description="HTH cro/C1-type" evidence="3">
    <location>
        <begin position="13"/>
        <end position="69"/>
    </location>
</feature>
<dbReference type="SUPFAM" id="SSF53955">
    <property type="entry name" value="Lysozyme-like"/>
    <property type="match status" value="1"/>
</dbReference>
<sequence length="526" mass="53522">MGSVAEAAEVAVYLRGLKARSNLSYKALARRAGVGSSTLHRYCSGEQFPADFRVVQAFATACGATAEEVGRLQQVWATDPRNPALAAVVFPGSGEVGGAVPSFGASAGLPIASAEAGVGDSTAGPGRPAAPLSPEALAMPVGEETPAARNAMAASAAPIAATGAATGAPAATAPPAGVVRPAGVGTAGVVAPAAIATTAEEAAVAAAFAGTAVPAGTGTFAAAAPPAGWGGPAGTVAPGATVRPAGTAAPAGMAAEAPPAVQATPAAPATSAAAGPREGDGSVGAEEAGELVGTGWVGSARRWVWVLAAAVVVAVLAAATYLVRTTNEPDRAAAPRDTGLLFSQACQGPISMGQHDSCVEEVQRLLAKTGTKIGIDADFGPETLRRVTAFQVLAGLPVKGVVDDDTKRALYQGGVSMRSWTPAQVEKHIREVFPEEPDRAVAIAKCQSTLDPFWVLPNVDTSRNWGIFQISDRRLRELDGTPRRAFDPDWNIWAARELWRMHHGFRDDWPYCDQSFPRPPAPKATS</sequence>
<feature type="compositionally biased region" description="Low complexity" evidence="1">
    <location>
        <begin position="255"/>
        <end position="276"/>
    </location>
</feature>
<organism evidence="4 5">
    <name type="scientific">Cryptosporangium phraense</name>
    <dbReference type="NCBI Taxonomy" id="2593070"/>
    <lineage>
        <taxon>Bacteria</taxon>
        <taxon>Bacillati</taxon>
        <taxon>Actinomycetota</taxon>
        <taxon>Actinomycetes</taxon>
        <taxon>Cryptosporangiales</taxon>
        <taxon>Cryptosporangiaceae</taxon>
        <taxon>Cryptosporangium</taxon>
    </lineage>
</organism>
<dbReference type="SUPFAM" id="SSF47413">
    <property type="entry name" value="lambda repressor-like DNA-binding domains"/>
    <property type="match status" value="1"/>
</dbReference>
<dbReference type="InterPro" id="IPR036366">
    <property type="entry name" value="PGBDSf"/>
</dbReference>
<evidence type="ECO:0000256" key="2">
    <source>
        <dbReference type="SAM" id="Phobius"/>
    </source>
</evidence>
<dbReference type="InterPro" id="IPR010982">
    <property type="entry name" value="Lambda_DNA-bd_dom_sf"/>
</dbReference>
<keyword evidence="5" id="KW-1185">Reference proteome</keyword>
<keyword evidence="2" id="KW-0812">Transmembrane</keyword>
<dbReference type="CDD" id="cd00093">
    <property type="entry name" value="HTH_XRE"/>
    <property type="match status" value="1"/>
</dbReference>
<dbReference type="InParanoid" id="A0A545AFG7"/>
<dbReference type="SMART" id="SM00530">
    <property type="entry name" value="HTH_XRE"/>
    <property type="match status" value="1"/>
</dbReference>
<dbReference type="Pfam" id="PF13560">
    <property type="entry name" value="HTH_31"/>
    <property type="match status" value="1"/>
</dbReference>
<keyword evidence="2" id="KW-0472">Membrane</keyword>
<dbReference type="EMBL" id="VIRS01000048">
    <property type="protein sequence ID" value="TQS40074.1"/>
    <property type="molecule type" value="Genomic_DNA"/>
</dbReference>
<reference evidence="4 5" key="1">
    <citation type="submission" date="2019-07" db="EMBL/GenBank/DDBJ databases">
        <title>Cryptosporangium phraense sp. nov., isolated from plant litter.</title>
        <authorList>
            <person name="Suriyachadkun C."/>
        </authorList>
    </citation>
    <scope>NUCLEOTIDE SEQUENCE [LARGE SCALE GENOMIC DNA]</scope>
    <source>
        <strain evidence="4 5">A-T 5661</strain>
    </source>
</reference>
<accession>A0A545AFG7</accession>
<evidence type="ECO:0000256" key="1">
    <source>
        <dbReference type="SAM" id="MobiDB-lite"/>
    </source>
</evidence>
<feature type="region of interest" description="Disordered" evidence="1">
    <location>
        <begin position="255"/>
        <end position="285"/>
    </location>
</feature>
<dbReference type="SUPFAM" id="SSF47090">
    <property type="entry name" value="PGBD-like"/>
    <property type="match status" value="1"/>
</dbReference>
<dbReference type="Pfam" id="PF01471">
    <property type="entry name" value="PG_binding_1"/>
    <property type="match status" value="1"/>
</dbReference>
<gene>
    <name evidence="4" type="ORF">FL583_36760</name>
</gene>
<protein>
    <submittedName>
        <fullName evidence="4">Helix-turn-helix domain-containing protein</fullName>
    </submittedName>
</protein>
<comment type="caution">
    <text evidence="4">The sequence shown here is derived from an EMBL/GenBank/DDBJ whole genome shotgun (WGS) entry which is preliminary data.</text>
</comment>
<dbReference type="GO" id="GO:0003677">
    <property type="term" value="F:DNA binding"/>
    <property type="evidence" value="ECO:0007669"/>
    <property type="project" value="InterPro"/>
</dbReference>
<dbReference type="Proteomes" id="UP000317982">
    <property type="component" value="Unassembled WGS sequence"/>
</dbReference>
<dbReference type="InterPro" id="IPR001387">
    <property type="entry name" value="Cro/C1-type_HTH"/>
</dbReference>
<dbReference type="Gene3D" id="1.10.101.10">
    <property type="entry name" value="PGBD-like superfamily/PGBD"/>
    <property type="match status" value="1"/>
</dbReference>
<evidence type="ECO:0000313" key="5">
    <source>
        <dbReference type="Proteomes" id="UP000317982"/>
    </source>
</evidence>
<proteinExistence type="predicted"/>
<dbReference type="InterPro" id="IPR036365">
    <property type="entry name" value="PGBD-like_sf"/>
</dbReference>
<evidence type="ECO:0000313" key="4">
    <source>
        <dbReference type="EMBL" id="TQS40074.1"/>
    </source>
</evidence>
<feature type="transmembrane region" description="Helical" evidence="2">
    <location>
        <begin position="303"/>
        <end position="323"/>
    </location>
</feature>
<name>A0A545AFG7_9ACTN</name>
<dbReference type="InterPro" id="IPR023346">
    <property type="entry name" value="Lysozyme-like_dom_sf"/>
</dbReference>
<evidence type="ECO:0000259" key="3">
    <source>
        <dbReference type="SMART" id="SM00530"/>
    </source>
</evidence>